<dbReference type="EMBL" id="CAADRP010002040">
    <property type="protein sequence ID" value="VFU59751.1"/>
    <property type="molecule type" value="Genomic_DNA"/>
</dbReference>
<evidence type="ECO:0000256" key="2">
    <source>
        <dbReference type="ARBA" id="ARBA00008834"/>
    </source>
</evidence>
<evidence type="ECO:0000256" key="7">
    <source>
        <dbReference type="ARBA" id="ARBA00023316"/>
    </source>
</evidence>
<dbReference type="InterPro" id="IPR000743">
    <property type="entry name" value="Glyco_hydro_28"/>
</dbReference>
<keyword evidence="6 8" id="KW-0326">Glycosidase</keyword>
<dbReference type="AlphaFoldDB" id="A0A6N2MZH2"/>
<evidence type="ECO:0000313" key="10">
    <source>
        <dbReference type="EMBL" id="VFU59751.1"/>
    </source>
</evidence>
<sequence>MAIAGSILILGLALLSCVADGALRRHIGLNHRRGLIDGGGAEVTVFDVTQHGAKADDQTNNAEAFIQTWRAACDSGVPAKLVIPVGTFLTGPVVFQGPCKSTEPIVFEVQGNVKATSDLSEYSSGQWILFEIIDGLTLNGGGAFDGQGVAVWKYNDCHQNKQCQPLPSSIKLSKVKNCDIHEISSFDSKYFHMHVTDCSNIWVHDVNFTAPANSPNTDGIHISNSDSVNVTSSQIGTGDDCISIGQGSTNVLISQVFCGPGHGISVGSLGKYNNEEDVNGILVTNCTLLNTTNGLRIKTYAASQPSQALNITFKDITMDSVKNPIIIDQKYGSRESEPSRVKISNVHYQNIKGTSTSDVAVSFLCSSLVPCEGVELVDIDLAYIGLKNMTLSGSCLNAKVTSGGTQNPACGSILVLGLALLSCVADGALRRHIGLSHRRGLIDGGGAEVTVFDVTQHGAKADDQTDNAEAFIQTWRAACDSGVPAKLVILSGTFLTGPVVFQGPCKSTEPIVFEVQGNVKATSDLSEYSSGQWILFEIIDGLTLNGGGAFDGQGVAVWKYNDCHQNKQCQPLPSSIKLSKVKNCDIHEISSFDSKYFHMHVTDCSNIWVHDVNLTAPANSPNTDGIHISNSDSVNVTSSQIGTGDDCISIGQGSTNILVSQVFCGPGHGISVGSLGKYNNEEDVNGILVTNCTLLNTTNGLRIKTYAASQPSQALNITFKDITMDSVKNPIIIDQKYGSRKSEPSRVKIRNVHYQNIKGTSTSTVAVSFLCSSLVPCEGVELVDIDLAYIGLKNMTLSSSCLNAKVTSGGTQNPACN</sequence>
<feature type="chain" id="PRO_5026822262" evidence="9">
    <location>
        <begin position="25"/>
        <end position="817"/>
    </location>
</feature>
<keyword evidence="5 8" id="KW-0378">Hydrolase</keyword>
<dbReference type="PANTHER" id="PTHR31375">
    <property type="match status" value="1"/>
</dbReference>
<comment type="subcellular location">
    <subcellularLocation>
        <location evidence="1">Secreted</location>
        <location evidence="1">Cell wall</location>
    </subcellularLocation>
</comment>
<dbReference type="InterPro" id="IPR012334">
    <property type="entry name" value="Pectin_lyas_fold"/>
</dbReference>
<feature type="signal peptide" evidence="9">
    <location>
        <begin position="1"/>
        <end position="24"/>
    </location>
</feature>
<evidence type="ECO:0000256" key="8">
    <source>
        <dbReference type="RuleBase" id="RU361169"/>
    </source>
</evidence>
<dbReference type="GO" id="GO:0005975">
    <property type="term" value="P:carbohydrate metabolic process"/>
    <property type="evidence" value="ECO:0007669"/>
    <property type="project" value="InterPro"/>
</dbReference>
<reference evidence="10" key="1">
    <citation type="submission" date="2019-03" db="EMBL/GenBank/DDBJ databases">
        <authorList>
            <person name="Mank J."/>
            <person name="Almeida P."/>
        </authorList>
    </citation>
    <scope>NUCLEOTIDE SEQUENCE</scope>
    <source>
        <strain evidence="10">78183</strain>
    </source>
</reference>
<evidence type="ECO:0000256" key="5">
    <source>
        <dbReference type="ARBA" id="ARBA00022801"/>
    </source>
</evidence>
<dbReference type="GO" id="GO:0004650">
    <property type="term" value="F:polygalacturonase activity"/>
    <property type="evidence" value="ECO:0007669"/>
    <property type="project" value="InterPro"/>
</dbReference>
<evidence type="ECO:0000256" key="3">
    <source>
        <dbReference type="ARBA" id="ARBA00022512"/>
    </source>
</evidence>
<organism evidence="10">
    <name type="scientific">Salix viminalis</name>
    <name type="common">Common osier</name>
    <name type="synonym">Basket willow</name>
    <dbReference type="NCBI Taxonomy" id="40686"/>
    <lineage>
        <taxon>Eukaryota</taxon>
        <taxon>Viridiplantae</taxon>
        <taxon>Streptophyta</taxon>
        <taxon>Embryophyta</taxon>
        <taxon>Tracheophyta</taxon>
        <taxon>Spermatophyta</taxon>
        <taxon>Magnoliopsida</taxon>
        <taxon>eudicotyledons</taxon>
        <taxon>Gunneridae</taxon>
        <taxon>Pentapetalae</taxon>
        <taxon>rosids</taxon>
        <taxon>fabids</taxon>
        <taxon>Malpighiales</taxon>
        <taxon>Salicaceae</taxon>
        <taxon>Saliceae</taxon>
        <taxon>Salix</taxon>
    </lineage>
</organism>
<dbReference type="Pfam" id="PF00295">
    <property type="entry name" value="Glyco_hydro_28"/>
    <property type="match status" value="2"/>
</dbReference>
<keyword evidence="4" id="KW-0964">Secreted</keyword>
<gene>
    <name evidence="10" type="ORF">SVIM_LOCUS440573</name>
</gene>
<keyword evidence="7" id="KW-0961">Cell wall biogenesis/degradation</keyword>
<accession>A0A6N2MZH2</accession>
<dbReference type="GO" id="GO:0071555">
    <property type="term" value="P:cell wall organization"/>
    <property type="evidence" value="ECO:0007669"/>
    <property type="project" value="UniProtKB-KW"/>
</dbReference>
<name>A0A6N2MZH2_SALVM</name>
<dbReference type="FunFam" id="2.160.20.10:FF:000004">
    <property type="entry name" value="Pectin lyase-like superfamily protein"/>
    <property type="match status" value="2"/>
</dbReference>
<dbReference type="InterPro" id="IPR006626">
    <property type="entry name" value="PbH1"/>
</dbReference>
<keyword evidence="9" id="KW-0732">Signal</keyword>
<keyword evidence="3" id="KW-0134">Cell wall</keyword>
<dbReference type="SUPFAM" id="SSF51126">
    <property type="entry name" value="Pectin lyase-like"/>
    <property type="match status" value="2"/>
</dbReference>
<proteinExistence type="inferred from homology"/>
<dbReference type="SMART" id="SM00710">
    <property type="entry name" value="PbH1"/>
    <property type="match status" value="10"/>
</dbReference>
<protein>
    <submittedName>
        <fullName evidence="10">Uncharacterized protein</fullName>
    </submittedName>
</protein>
<evidence type="ECO:0000256" key="4">
    <source>
        <dbReference type="ARBA" id="ARBA00022525"/>
    </source>
</evidence>
<comment type="similarity">
    <text evidence="2 8">Belongs to the glycosyl hydrolase 28 family.</text>
</comment>
<dbReference type="InterPro" id="IPR011050">
    <property type="entry name" value="Pectin_lyase_fold/virulence"/>
</dbReference>
<evidence type="ECO:0000256" key="9">
    <source>
        <dbReference type="SAM" id="SignalP"/>
    </source>
</evidence>
<evidence type="ECO:0000256" key="6">
    <source>
        <dbReference type="ARBA" id="ARBA00023295"/>
    </source>
</evidence>
<evidence type="ECO:0000256" key="1">
    <source>
        <dbReference type="ARBA" id="ARBA00004191"/>
    </source>
</evidence>
<dbReference type="Gene3D" id="2.160.20.10">
    <property type="entry name" value="Single-stranded right-handed beta-helix, Pectin lyase-like"/>
    <property type="match status" value="2"/>
</dbReference>